<reference evidence="2 3" key="1">
    <citation type="submission" date="2017-06" db="EMBL/GenBank/DDBJ databases">
        <title>Comparative genomic analysis of Ambrosia Fusariam Clade fungi.</title>
        <authorList>
            <person name="Stajich J.E."/>
            <person name="Carrillo J."/>
            <person name="Kijimoto T."/>
            <person name="Eskalen A."/>
            <person name="O'Donnell K."/>
            <person name="Kasson M."/>
        </authorList>
    </citation>
    <scope>NUCLEOTIDE SEQUENCE [LARGE SCALE GENOMIC DNA]</scope>
    <source>
        <strain evidence="2">UCR3666</strain>
    </source>
</reference>
<dbReference type="AlphaFoldDB" id="A0A3M2S3T6"/>
<sequence>MAPSARKRSRGVEPKPLPSKVKHHNVTFKDHTGNQTLMSWSGSENRPKLPYLPSWIFYMVNPETPRDFDGCKFVSGLERGGHLLYGAGDFRYEFFFLPGATAEECIAHYRGEMAARGTMWRQVRKVKMALKKKKHEAGGEGVDDPPEWLSSGDDDDDDEPQFGITSEGLPGLPWLKKARDWYFTNYRSWLFMYLDADIQWGPDQDHNVCLVKFDPMPIEREEGERVRWDPMEHPIHSEHMKARERVGDKDGLIRWMGDRSNDHWAREASEATDDAQDLGWEIW</sequence>
<feature type="region of interest" description="Disordered" evidence="1">
    <location>
        <begin position="1"/>
        <end position="24"/>
    </location>
</feature>
<comment type="caution">
    <text evidence="2">The sequence shown here is derived from an EMBL/GenBank/DDBJ whole genome shotgun (WGS) entry which is preliminary data.</text>
</comment>
<dbReference type="EMBL" id="NKUJ01000143">
    <property type="protein sequence ID" value="RMJ12211.1"/>
    <property type="molecule type" value="Genomic_DNA"/>
</dbReference>
<dbReference type="OrthoDB" id="5402033at2759"/>
<name>A0A3M2S3T6_9HYPO</name>
<accession>A0A3M2S3T6</accession>
<proteinExistence type="predicted"/>
<evidence type="ECO:0000256" key="1">
    <source>
        <dbReference type="SAM" id="MobiDB-lite"/>
    </source>
</evidence>
<keyword evidence="3" id="KW-1185">Reference proteome</keyword>
<dbReference type="Proteomes" id="UP000277212">
    <property type="component" value="Unassembled WGS sequence"/>
</dbReference>
<evidence type="ECO:0000313" key="2">
    <source>
        <dbReference type="EMBL" id="RMJ12211.1"/>
    </source>
</evidence>
<gene>
    <name evidence="2" type="ORF">CDV36_008131</name>
</gene>
<feature type="compositionally biased region" description="Acidic residues" evidence="1">
    <location>
        <begin position="141"/>
        <end position="160"/>
    </location>
</feature>
<feature type="region of interest" description="Disordered" evidence="1">
    <location>
        <begin position="134"/>
        <end position="165"/>
    </location>
</feature>
<dbReference type="STRING" id="2010991.A0A3M2S3T6"/>
<evidence type="ECO:0000313" key="3">
    <source>
        <dbReference type="Proteomes" id="UP000277212"/>
    </source>
</evidence>
<protein>
    <submittedName>
        <fullName evidence="2">Uncharacterized protein</fullName>
    </submittedName>
</protein>
<organism evidence="2 3">
    <name type="scientific">Fusarium kuroshium</name>
    <dbReference type="NCBI Taxonomy" id="2010991"/>
    <lineage>
        <taxon>Eukaryota</taxon>
        <taxon>Fungi</taxon>
        <taxon>Dikarya</taxon>
        <taxon>Ascomycota</taxon>
        <taxon>Pezizomycotina</taxon>
        <taxon>Sordariomycetes</taxon>
        <taxon>Hypocreomycetidae</taxon>
        <taxon>Hypocreales</taxon>
        <taxon>Nectriaceae</taxon>
        <taxon>Fusarium</taxon>
        <taxon>Fusarium solani species complex</taxon>
    </lineage>
</organism>